<evidence type="ECO:0008006" key="4">
    <source>
        <dbReference type="Google" id="ProtNLM"/>
    </source>
</evidence>
<name>A0A8J5G4A6_ZINOF</name>
<dbReference type="PANTHER" id="PTHR47382:SF9">
    <property type="entry name" value="U-BOX KINASE FAMILY PROTEIN"/>
    <property type="match status" value="1"/>
</dbReference>
<keyword evidence="1" id="KW-1133">Transmembrane helix</keyword>
<sequence>MSSHVLSFAFSIGGRFWCSISLKVGFVSSRIKWSRVSLGACSVLFGRVVGGRRVKEHVVLCSVFDGILFLMLFFGIEEMEASNQMQHKTTVAVAISRTRNSNYALQWALKNFMSEDGIMFKLLHVVPAIKMVPTPMGNRLPIEQVRDDVVAAYRKEEEWRAQDMLRPYKKMCTERKVKSIALMELLHC</sequence>
<accession>A0A8J5G4A6</accession>
<feature type="transmembrane region" description="Helical" evidence="1">
    <location>
        <begin position="57"/>
        <end position="76"/>
    </location>
</feature>
<feature type="transmembrane region" description="Helical" evidence="1">
    <location>
        <begin position="6"/>
        <end position="26"/>
    </location>
</feature>
<dbReference type="InterPro" id="IPR014729">
    <property type="entry name" value="Rossmann-like_a/b/a_fold"/>
</dbReference>
<keyword evidence="1" id="KW-0472">Membrane</keyword>
<dbReference type="AlphaFoldDB" id="A0A8J5G4A6"/>
<dbReference type="PANTHER" id="PTHR47382">
    <property type="entry name" value="U-BOX DOMAIN-CONTAINING PROTEIN 52-LIKE"/>
    <property type="match status" value="1"/>
</dbReference>
<comment type="caution">
    <text evidence="2">The sequence shown here is derived from an EMBL/GenBank/DDBJ whole genome shotgun (WGS) entry which is preliminary data.</text>
</comment>
<evidence type="ECO:0000256" key="1">
    <source>
        <dbReference type="SAM" id="Phobius"/>
    </source>
</evidence>
<dbReference type="Gene3D" id="3.40.50.620">
    <property type="entry name" value="HUPs"/>
    <property type="match status" value="1"/>
</dbReference>
<keyword evidence="1" id="KW-0812">Transmembrane</keyword>
<organism evidence="2 3">
    <name type="scientific">Zingiber officinale</name>
    <name type="common">Ginger</name>
    <name type="synonym">Amomum zingiber</name>
    <dbReference type="NCBI Taxonomy" id="94328"/>
    <lineage>
        <taxon>Eukaryota</taxon>
        <taxon>Viridiplantae</taxon>
        <taxon>Streptophyta</taxon>
        <taxon>Embryophyta</taxon>
        <taxon>Tracheophyta</taxon>
        <taxon>Spermatophyta</taxon>
        <taxon>Magnoliopsida</taxon>
        <taxon>Liliopsida</taxon>
        <taxon>Zingiberales</taxon>
        <taxon>Zingiberaceae</taxon>
        <taxon>Zingiber</taxon>
    </lineage>
</organism>
<reference evidence="2 3" key="1">
    <citation type="submission" date="2020-08" db="EMBL/GenBank/DDBJ databases">
        <title>Plant Genome Project.</title>
        <authorList>
            <person name="Zhang R.-G."/>
        </authorList>
    </citation>
    <scope>NUCLEOTIDE SEQUENCE [LARGE SCALE GENOMIC DNA]</scope>
    <source>
        <tissue evidence="2">Rhizome</tissue>
    </source>
</reference>
<protein>
    <recommendedName>
        <fullName evidence="4">Universal stress protein</fullName>
    </recommendedName>
</protein>
<keyword evidence="3" id="KW-1185">Reference proteome</keyword>
<evidence type="ECO:0000313" key="2">
    <source>
        <dbReference type="EMBL" id="KAG6497804.1"/>
    </source>
</evidence>
<dbReference type="EMBL" id="JACMSC010000012">
    <property type="protein sequence ID" value="KAG6497804.1"/>
    <property type="molecule type" value="Genomic_DNA"/>
</dbReference>
<dbReference type="Proteomes" id="UP000734854">
    <property type="component" value="Unassembled WGS sequence"/>
</dbReference>
<proteinExistence type="predicted"/>
<gene>
    <name evidence="2" type="ORF">ZIOFF_045710</name>
</gene>
<evidence type="ECO:0000313" key="3">
    <source>
        <dbReference type="Proteomes" id="UP000734854"/>
    </source>
</evidence>